<reference evidence="2 3" key="1">
    <citation type="submission" date="2023-11" db="EMBL/GenBank/DDBJ databases">
        <title>Halocaridina rubra genome assembly.</title>
        <authorList>
            <person name="Smith C."/>
        </authorList>
    </citation>
    <scope>NUCLEOTIDE SEQUENCE [LARGE SCALE GENOMIC DNA]</scope>
    <source>
        <strain evidence="2">EP-1</strain>
        <tissue evidence="2">Whole</tissue>
    </source>
</reference>
<evidence type="ECO:0000313" key="3">
    <source>
        <dbReference type="Proteomes" id="UP001381693"/>
    </source>
</evidence>
<feature type="transmembrane region" description="Helical" evidence="1">
    <location>
        <begin position="40"/>
        <end position="62"/>
    </location>
</feature>
<evidence type="ECO:0000313" key="2">
    <source>
        <dbReference type="EMBL" id="KAK7072115.1"/>
    </source>
</evidence>
<dbReference type="AlphaFoldDB" id="A0AAN9A4I4"/>
<sequence length="169" mass="19560">MVSMEILSINVDEERLEGRSIEETHLLIMVRWHRFSSRRVFYTIIAFFGLTFPLTRILFIYIEETLDPSPGGQNVKRGDGKNVPRAPGQVDINQFGFQAGFVREINEVKSNFPVEDANSTSGHKRLKYLIEEPDLCRQHPDLRIISYIHSAVSKKENRQLIRDTWGSLK</sequence>
<organism evidence="2 3">
    <name type="scientific">Halocaridina rubra</name>
    <name type="common">Hawaiian red shrimp</name>
    <dbReference type="NCBI Taxonomy" id="373956"/>
    <lineage>
        <taxon>Eukaryota</taxon>
        <taxon>Metazoa</taxon>
        <taxon>Ecdysozoa</taxon>
        <taxon>Arthropoda</taxon>
        <taxon>Crustacea</taxon>
        <taxon>Multicrustacea</taxon>
        <taxon>Malacostraca</taxon>
        <taxon>Eumalacostraca</taxon>
        <taxon>Eucarida</taxon>
        <taxon>Decapoda</taxon>
        <taxon>Pleocyemata</taxon>
        <taxon>Caridea</taxon>
        <taxon>Atyoidea</taxon>
        <taxon>Atyidae</taxon>
        <taxon>Halocaridina</taxon>
    </lineage>
</organism>
<accession>A0AAN9A4I4</accession>
<proteinExistence type="predicted"/>
<name>A0AAN9A4I4_HALRR</name>
<dbReference type="EMBL" id="JAXCGZ010013673">
    <property type="protein sequence ID" value="KAK7072115.1"/>
    <property type="molecule type" value="Genomic_DNA"/>
</dbReference>
<gene>
    <name evidence="2" type="ORF">SK128_014353</name>
</gene>
<comment type="caution">
    <text evidence="2">The sequence shown here is derived from an EMBL/GenBank/DDBJ whole genome shotgun (WGS) entry which is preliminary data.</text>
</comment>
<protein>
    <recommendedName>
        <fullName evidence="4">Hexosyltransferase</fullName>
    </recommendedName>
</protein>
<keyword evidence="1" id="KW-0472">Membrane</keyword>
<evidence type="ECO:0008006" key="4">
    <source>
        <dbReference type="Google" id="ProtNLM"/>
    </source>
</evidence>
<dbReference type="Proteomes" id="UP001381693">
    <property type="component" value="Unassembled WGS sequence"/>
</dbReference>
<keyword evidence="1" id="KW-0812">Transmembrane</keyword>
<keyword evidence="1" id="KW-1133">Transmembrane helix</keyword>
<evidence type="ECO:0000256" key="1">
    <source>
        <dbReference type="SAM" id="Phobius"/>
    </source>
</evidence>
<keyword evidence="3" id="KW-1185">Reference proteome</keyword>